<organism evidence="2 3">
    <name type="scientific">Luteimonas endophytica</name>
    <dbReference type="NCBI Taxonomy" id="3042023"/>
    <lineage>
        <taxon>Bacteria</taxon>
        <taxon>Pseudomonadati</taxon>
        <taxon>Pseudomonadota</taxon>
        <taxon>Gammaproteobacteria</taxon>
        <taxon>Lysobacterales</taxon>
        <taxon>Lysobacteraceae</taxon>
        <taxon>Luteimonas</taxon>
    </lineage>
</organism>
<name>A0ABT6JA63_9GAMM</name>
<accession>A0ABT6JA63</accession>
<comment type="caution">
    <text evidence="2">The sequence shown here is derived from an EMBL/GenBank/DDBJ whole genome shotgun (WGS) entry which is preliminary data.</text>
</comment>
<feature type="compositionally biased region" description="Low complexity" evidence="1">
    <location>
        <begin position="89"/>
        <end position="98"/>
    </location>
</feature>
<dbReference type="Proteomes" id="UP001156940">
    <property type="component" value="Unassembled WGS sequence"/>
</dbReference>
<dbReference type="RefSeq" id="WP_280574140.1">
    <property type="nucleotide sequence ID" value="NZ_JARXRM010000028.1"/>
</dbReference>
<feature type="region of interest" description="Disordered" evidence="1">
    <location>
        <begin position="77"/>
        <end position="98"/>
    </location>
</feature>
<protein>
    <submittedName>
        <fullName evidence="2">Uncharacterized protein</fullName>
    </submittedName>
</protein>
<gene>
    <name evidence="2" type="ORF">QFW77_08735</name>
</gene>
<evidence type="ECO:0000256" key="1">
    <source>
        <dbReference type="SAM" id="MobiDB-lite"/>
    </source>
</evidence>
<keyword evidence="3" id="KW-1185">Reference proteome</keyword>
<evidence type="ECO:0000313" key="3">
    <source>
        <dbReference type="Proteomes" id="UP001156940"/>
    </source>
</evidence>
<reference evidence="2 3" key="1">
    <citation type="submission" date="2023-04" db="EMBL/GenBank/DDBJ databases">
        <title>Luteimonas endophyticus RD2P54.</title>
        <authorList>
            <person name="Sun J.-Q."/>
        </authorList>
    </citation>
    <scope>NUCLEOTIDE SEQUENCE [LARGE SCALE GENOMIC DNA]</scope>
    <source>
        <strain evidence="2 3">RD2P54</strain>
    </source>
</reference>
<sequence length="98" mass="9946">MAGSPLGLVEWRDVWNVRLAASMAPAASARRGGDASLALRHNRRHASRSAALRLHGDGGSERLYAVLPDGRLQALDGAGRRLGGGSGGALQPAGAAGP</sequence>
<evidence type="ECO:0000313" key="2">
    <source>
        <dbReference type="EMBL" id="MDH5823073.1"/>
    </source>
</evidence>
<dbReference type="EMBL" id="JARXRM010000028">
    <property type="protein sequence ID" value="MDH5823073.1"/>
    <property type="molecule type" value="Genomic_DNA"/>
</dbReference>
<proteinExistence type="predicted"/>